<dbReference type="AlphaFoldDB" id="A0A3A4ZC56"/>
<dbReference type="Proteomes" id="UP000265540">
    <property type="component" value="Unassembled WGS sequence"/>
</dbReference>
<comment type="caution">
    <text evidence="2">The sequence shown here is derived from an EMBL/GenBank/DDBJ whole genome shotgun (WGS) entry which is preliminary data.</text>
</comment>
<name>A0A3A4ZC56_UNCKA</name>
<evidence type="ECO:0000313" key="2">
    <source>
        <dbReference type="EMBL" id="RJR26845.1"/>
    </source>
</evidence>
<evidence type="ECO:0000256" key="1">
    <source>
        <dbReference type="SAM" id="Phobius"/>
    </source>
</evidence>
<accession>A0A3A4ZC56</accession>
<evidence type="ECO:0000313" key="3">
    <source>
        <dbReference type="Proteomes" id="UP000265540"/>
    </source>
</evidence>
<protein>
    <submittedName>
        <fullName evidence="2">Uncharacterized protein</fullName>
    </submittedName>
</protein>
<reference evidence="2 3" key="1">
    <citation type="journal article" date="2017" name="ISME J.">
        <title>Energy and carbon metabolisms in a deep terrestrial subsurface fluid microbial community.</title>
        <authorList>
            <person name="Momper L."/>
            <person name="Jungbluth S.P."/>
            <person name="Lee M.D."/>
            <person name="Amend J.P."/>
        </authorList>
    </citation>
    <scope>NUCLEOTIDE SEQUENCE [LARGE SCALE GENOMIC DNA]</scope>
    <source>
        <strain evidence="2">SURF_46</strain>
    </source>
</reference>
<dbReference type="EMBL" id="QZJF01000017">
    <property type="protein sequence ID" value="RJR26845.1"/>
    <property type="molecule type" value="Genomic_DNA"/>
</dbReference>
<keyword evidence="1" id="KW-1133">Transmembrane helix</keyword>
<sequence length="155" mass="16769">MKIRDFNRLFSILFFVLVLTFGSAPAYALTYNCANFDSQVAAGEAPSPLAIVCMIARLLNVAVLLVGLVFIFVVAYSAIKLSMALGDPKGFQGAQKTWTYALIGALVVAGFFALFMIIANLVGFGSILSPNFLLDRIELGLINFLDAAEITNYQN</sequence>
<keyword evidence="1" id="KW-0812">Transmembrane</keyword>
<organism evidence="2 3">
    <name type="scientific">candidate division WWE3 bacterium</name>
    <dbReference type="NCBI Taxonomy" id="2053526"/>
    <lineage>
        <taxon>Bacteria</taxon>
        <taxon>Katanobacteria</taxon>
    </lineage>
</organism>
<feature type="transmembrane region" description="Helical" evidence="1">
    <location>
        <begin position="100"/>
        <end position="124"/>
    </location>
</feature>
<gene>
    <name evidence="2" type="ORF">C4561_03665</name>
</gene>
<keyword evidence="1" id="KW-0472">Membrane</keyword>
<feature type="transmembrane region" description="Helical" evidence="1">
    <location>
        <begin position="54"/>
        <end position="79"/>
    </location>
</feature>
<proteinExistence type="predicted"/>